<dbReference type="AlphaFoldDB" id="A0AAD5U8U7"/>
<dbReference type="FunFam" id="3.80.10.10:FF:000400">
    <property type="entry name" value="Nuclear pore complex protein NUP107"/>
    <property type="match status" value="1"/>
</dbReference>
<evidence type="ECO:0000256" key="1">
    <source>
        <dbReference type="ARBA" id="ARBA00004167"/>
    </source>
</evidence>
<proteinExistence type="predicted"/>
<feature type="domain" description="Disease resistance R13L4/SHOC-2-like LRR" evidence="8">
    <location>
        <begin position="103"/>
        <end position="215"/>
    </location>
</feature>
<accession>A0AAD5U8U7</accession>
<feature type="transmembrane region" description="Helical" evidence="7">
    <location>
        <begin position="259"/>
        <end position="283"/>
    </location>
</feature>
<dbReference type="Pfam" id="PF23598">
    <property type="entry name" value="LRR_14"/>
    <property type="match status" value="1"/>
</dbReference>
<dbReference type="SUPFAM" id="SSF52058">
    <property type="entry name" value="L domain-like"/>
    <property type="match status" value="1"/>
</dbReference>
<dbReference type="InterPro" id="IPR001611">
    <property type="entry name" value="Leu-rich_rpt"/>
</dbReference>
<feature type="region of interest" description="Disordered" evidence="6">
    <location>
        <begin position="482"/>
        <end position="524"/>
    </location>
</feature>
<keyword evidence="7" id="KW-0812">Transmembrane</keyword>
<sequence length="524" mass="56299">MSTATVQPVPPTAVPPVTNVPVQPTQAPPQPTANPTNNGGDQTAQPTGTDCQMYYASVLPKLSGKPAQPAADCCKESAIQCQQPGVIMTLDLSNQKLSGSIPQEITSFNSLINLNLTTNQLTGSIPTIIGALTNLNYLTLSNNKLTGSIPDSIGNLANLAGLDISNNHISGSFPSSIGNLINLQALLVANNSMTGVLPDTMGNMNALEWVNLVGNNFSQPVPDSFQNLPNFHQFYMGNLVVDGTVPKAPKSSAPLANGWIIMIAVLVGVLVCGIISYIGTVLYKKKKEKEALDAKKDPKIVEVKKPDTKPEVSIVVDPPEVPPPVPPKNESNTEMVAGDLPRVEVTPSGGTPKSSPIRVGYQNIQLKPNHDEYPQDGFIDAPDNYATLGTNYQTRTVLSFDEPRSRKSVGSLENASRKSIGARSQQSKVPSVQNDGNADAIQIVPKMSQVSDVDSVTEEVVIPSFLIKDMENKSSYSTISRMENKSEEVYQQPFDLETTPKEHSHDTYGQDPRSHVNHKDQSAI</sequence>
<protein>
    <recommendedName>
        <fullName evidence="8">Disease resistance R13L4/SHOC-2-like LRR domain-containing protein</fullName>
    </recommendedName>
</protein>
<feature type="region of interest" description="Disordered" evidence="6">
    <location>
        <begin position="399"/>
        <end position="437"/>
    </location>
</feature>
<name>A0AAD5U8U7_9FUNG</name>
<feature type="compositionally biased region" description="Polar residues" evidence="6">
    <location>
        <begin position="422"/>
        <end position="436"/>
    </location>
</feature>
<evidence type="ECO:0000256" key="3">
    <source>
        <dbReference type="ARBA" id="ARBA00022737"/>
    </source>
</evidence>
<dbReference type="InterPro" id="IPR055414">
    <property type="entry name" value="LRR_R13L4/SHOC2-like"/>
</dbReference>
<dbReference type="GO" id="GO:0016020">
    <property type="term" value="C:membrane"/>
    <property type="evidence" value="ECO:0007669"/>
    <property type="project" value="UniProtKB-SubCell"/>
</dbReference>
<comment type="subcellular location">
    <subcellularLocation>
        <location evidence="1">Membrane</location>
        <topology evidence="1">Single-pass membrane protein</topology>
    </subcellularLocation>
</comment>
<keyword evidence="4 7" id="KW-0472">Membrane</keyword>
<feature type="region of interest" description="Disordered" evidence="6">
    <location>
        <begin position="1"/>
        <end position="47"/>
    </location>
</feature>
<evidence type="ECO:0000256" key="6">
    <source>
        <dbReference type="SAM" id="MobiDB-lite"/>
    </source>
</evidence>
<evidence type="ECO:0000256" key="7">
    <source>
        <dbReference type="SAM" id="Phobius"/>
    </source>
</evidence>
<keyword evidence="7" id="KW-1133">Transmembrane helix</keyword>
<keyword evidence="10" id="KW-1185">Reference proteome</keyword>
<organism evidence="9 10">
    <name type="scientific">Boothiomyces macroporosus</name>
    <dbReference type="NCBI Taxonomy" id="261099"/>
    <lineage>
        <taxon>Eukaryota</taxon>
        <taxon>Fungi</taxon>
        <taxon>Fungi incertae sedis</taxon>
        <taxon>Chytridiomycota</taxon>
        <taxon>Chytridiomycota incertae sedis</taxon>
        <taxon>Chytridiomycetes</taxon>
        <taxon>Rhizophydiales</taxon>
        <taxon>Terramycetaceae</taxon>
        <taxon>Boothiomyces</taxon>
    </lineage>
</organism>
<keyword evidence="3" id="KW-0677">Repeat</keyword>
<feature type="compositionally biased region" description="Low complexity" evidence="6">
    <location>
        <begin position="15"/>
        <end position="25"/>
    </location>
</feature>
<evidence type="ECO:0000256" key="4">
    <source>
        <dbReference type="ARBA" id="ARBA00023136"/>
    </source>
</evidence>
<reference evidence="9" key="1">
    <citation type="submission" date="2020-05" db="EMBL/GenBank/DDBJ databases">
        <title>Phylogenomic resolution of chytrid fungi.</title>
        <authorList>
            <person name="Stajich J.E."/>
            <person name="Amses K."/>
            <person name="Simmons R."/>
            <person name="Seto K."/>
            <person name="Myers J."/>
            <person name="Bonds A."/>
            <person name="Quandt C.A."/>
            <person name="Barry K."/>
            <person name="Liu P."/>
            <person name="Grigoriev I."/>
            <person name="Longcore J.E."/>
            <person name="James T.Y."/>
        </authorList>
    </citation>
    <scope>NUCLEOTIDE SEQUENCE</scope>
    <source>
        <strain evidence="9">PLAUS21</strain>
    </source>
</reference>
<dbReference type="PANTHER" id="PTHR48053">
    <property type="entry name" value="LEUCINE RICH REPEAT FAMILY PROTEIN, EXPRESSED"/>
    <property type="match status" value="1"/>
</dbReference>
<keyword evidence="5" id="KW-0325">Glycoprotein</keyword>
<dbReference type="InterPro" id="IPR051716">
    <property type="entry name" value="Plant_RL_S/T_kinase"/>
</dbReference>
<dbReference type="EMBL" id="JADGKB010000231">
    <property type="protein sequence ID" value="KAJ3250694.1"/>
    <property type="molecule type" value="Genomic_DNA"/>
</dbReference>
<evidence type="ECO:0000313" key="10">
    <source>
        <dbReference type="Proteomes" id="UP001210925"/>
    </source>
</evidence>
<evidence type="ECO:0000313" key="9">
    <source>
        <dbReference type="EMBL" id="KAJ3250694.1"/>
    </source>
</evidence>
<dbReference type="Gene3D" id="3.80.10.10">
    <property type="entry name" value="Ribonuclease Inhibitor"/>
    <property type="match status" value="2"/>
</dbReference>
<keyword evidence="2" id="KW-0732">Signal</keyword>
<evidence type="ECO:0000256" key="2">
    <source>
        <dbReference type="ARBA" id="ARBA00022729"/>
    </source>
</evidence>
<dbReference type="InterPro" id="IPR032675">
    <property type="entry name" value="LRR_dom_sf"/>
</dbReference>
<gene>
    <name evidence="9" type="ORF">HK103_003271</name>
</gene>
<feature type="compositionally biased region" description="Basic and acidic residues" evidence="6">
    <location>
        <begin position="498"/>
        <end position="524"/>
    </location>
</feature>
<evidence type="ECO:0000259" key="8">
    <source>
        <dbReference type="Pfam" id="PF23598"/>
    </source>
</evidence>
<comment type="caution">
    <text evidence="9">The sequence shown here is derived from an EMBL/GenBank/DDBJ whole genome shotgun (WGS) entry which is preliminary data.</text>
</comment>
<evidence type="ECO:0000256" key="5">
    <source>
        <dbReference type="ARBA" id="ARBA00023180"/>
    </source>
</evidence>
<dbReference type="PANTHER" id="PTHR48053:SF126">
    <property type="entry name" value="MDIS1-INTERACTING RECEPTOR LIKE KINASE 2-LIKE ISOFORM X1"/>
    <property type="match status" value="1"/>
</dbReference>
<dbReference type="PROSITE" id="PS51450">
    <property type="entry name" value="LRR"/>
    <property type="match status" value="1"/>
</dbReference>
<dbReference type="Proteomes" id="UP001210925">
    <property type="component" value="Unassembled WGS sequence"/>
</dbReference>